<dbReference type="AlphaFoldDB" id="A0A397J9V1"/>
<comment type="caution">
    <text evidence="1">The sequence shown here is derived from an EMBL/GenBank/DDBJ whole genome shotgun (WGS) entry which is preliminary data.</text>
</comment>
<evidence type="ECO:0000313" key="1">
    <source>
        <dbReference type="EMBL" id="RHZ83832.1"/>
    </source>
</evidence>
<reference evidence="1 2" key="1">
    <citation type="submission" date="2018-08" db="EMBL/GenBank/DDBJ databases">
        <title>Genome and evolution of the arbuscular mycorrhizal fungus Diversispora epigaea (formerly Glomus versiforme) and its bacterial endosymbionts.</title>
        <authorList>
            <person name="Sun X."/>
            <person name="Fei Z."/>
            <person name="Harrison M."/>
        </authorList>
    </citation>
    <scope>NUCLEOTIDE SEQUENCE [LARGE SCALE GENOMIC DNA]</scope>
    <source>
        <strain evidence="1 2">IT104</strain>
    </source>
</reference>
<organism evidence="1 2">
    <name type="scientific">Diversispora epigaea</name>
    <dbReference type="NCBI Taxonomy" id="1348612"/>
    <lineage>
        <taxon>Eukaryota</taxon>
        <taxon>Fungi</taxon>
        <taxon>Fungi incertae sedis</taxon>
        <taxon>Mucoromycota</taxon>
        <taxon>Glomeromycotina</taxon>
        <taxon>Glomeromycetes</taxon>
        <taxon>Diversisporales</taxon>
        <taxon>Diversisporaceae</taxon>
        <taxon>Diversispora</taxon>
    </lineage>
</organism>
<protein>
    <submittedName>
        <fullName evidence="1">Uncharacterized protein</fullName>
    </submittedName>
</protein>
<accession>A0A397J9V1</accession>
<dbReference type="EMBL" id="PQFF01000083">
    <property type="protein sequence ID" value="RHZ83832.1"/>
    <property type="molecule type" value="Genomic_DNA"/>
</dbReference>
<dbReference type="Proteomes" id="UP000266861">
    <property type="component" value="Unassembled WGS sequence"/>
</dbReference>
<proteinExistence type="predicted"/>
<sequence>MLGIYGNRVILCSEKNKELEKLELEEVVVEDVEVEVELRSIKIVISSSNPKLVSKKTEPSCNFTCL</sequence>
<name>A0A397J9V1_9GLOM</name>
<gene>
    <name evidence="1" type="ORF">Glove_87g156</name>
</gene>
<keyword evidence="2" id="KW-1185">Reference proteome</keyword>
<evidence type="ECO:0000313" key="2">
    <source>
        <dbReference type="Proteomes" id="UP000266861"/>
    </source>
</evidence>